<evidence type="ECO:0000313" key="2">
    <source>
        <dbReference type="EMBL" id="MEE1887406.1"/>
    </source>
</evidence>
<dbReference type="InterPro" id="IPR008638">
    <property type="entry name" value="FhaB/CdiA-like_TPS"/>
</dbReference>
<evidence type="ECO:0000259" key="1">
    <source>
        <dbReference type="SMART" id="SM00912"/>
    </source>
</evidence>
<comment type="caution">
    <text evidence="2">The sequence shown here is derived from an EMBL/GenBank/DDBJ whole genome shotgun (WGS) entry which is preliminary data.</text>
</comment>
<dbReference type="Gene3D" id="2.160.20.10">
    <property type="entry name" value="Single-stranded right-handed beta-helix, Pectin lyase-like"/>
    <property type="match status" value="1"/>
</dbReference>
<reference evidence="2" key="1">
    <citation type="submission" date="2024-01" db="EMBL/GenBank/DDBJ databases">
        <title>Unpublished Manusciprt.</title>
        <authorList>
            <person name="Duman M."/>
            <person name="Valdes E.G."/>
            <person name="Ajmi N."/>
            <person name="Altun S."/>
            <person name="Saticioglu I.B."/>
        </authorList>
    </citation>
    <scope>NUCLEOTIDE SEQUENCE</scope>
    <source>
        <strain evidence="2">137P</strain>
    </source>
</reference>
<dbReference type="InterPro" id="IPR011050">
    <property type="entry name" value="Pectin_lyase_fold/virulence"/>
</dbReference>
<gene>
    <name evidence="2" type="ORF">V0R62_07005</name>
</gene>
<dbReference type="InterPro" id="IPR012334">
    <property type="entry name" value="Pectin_lyas_fold"/>
</dbReference>
<dbReference type="InterPro" id="IPR010069">
    <property type="entry name" value="CdiA_FHA1_rpt"/>
</dbReference>
<dbReference type="InterPro" id="IPR008619">
    <property type="entry name" value="Filamentous_hemagglutn_rpt"/>
</dbReference>
<dbReference type="Proteomes" id="UP001354227">
    <property type="component" value="Unassembled WGS sequence"/>
</dbReference>
<accession>A0ABU7H857</accession>
<name>A0ABU7H857_9PSED</name>
<dbReference type="Pfam" id="PF05860">
    <property type="entry name" value="TPS"/>
    <property type="match status" value="1"/>
</dbReference>
<dbReference type="RefSeq" id="WP_330103251.1">
    <property type="nucleotide sequence ID" value="NZ_JAZDCT010000006.1"/>
</dbReference>
<dbReference type="Pfam" id="PF05594">
    <property type="entry name" value="Fil_haemagg"/>
    <property type="match status" value="27"/>
</dbReference>
<protein>
    <submittedName>
        <fullName evidence="2">Filamentous hemagglutinin N-terminal domain-containing protein</fullName>
    </submittedName>
</protein>
<proteinExistence type="predicted"/>
<dbReference type="EMBL" id="JAZDCT010000006">
    <property type="protein sequence ID" value="MEE1887406.1"/>
    <property type="molecule type" value="Genomic_DNA"/>
</dbReference>
<dbReference type="NCBIfam" id="TIGR01901">
    <property type="entry name" value="adhes_NPXG"/>
    <property type="match status" value="1"/>
</dbReference>
<dbReference type="InterPro" id="IPR025157">
    <property type="entry name" value="Hemagglutinin_rpt"/>
</dbReference>
<dbReference type="NCBIfam" id="TIGR01731">
    <property type="entry name" value="fil_hemag_20aa"/>
    <property type="match status" value="69"/>
</dbReference>
<keyword evidence="3" id="KW-1185">Reference proteome</keyword>
<dbReference type="Pfam" id="PF13332">
    <property type="entry name" value="Fil_haemagg_2"/>
    <property type="match status" value="2"/>
</dbReference>
<feature type="domain" description="Filamentous haemagglutinin FhaB/tRNA nuclease CdiA-like TPS" evidence="1">
    <location>
        <begin position="65"/>
        <end position="186"/>
    </location>
</feature>
<sequence>MDVRLFAFLARQRSAEIQPREHFCGLPKRGLAFLLANAMFWQPLWAQAAEGVVVSGPGTSLGQAGNGVPIVNIAAPNGSGLSHNQFRDYNVGQQGLILNNATERTQATQLGGIILGNPNLQGQAASTILNEVNGANASQLRGYTEVAGHAAKVIVANPHGITCDGCGFINTPQVTLSTGKPVLDGRGALSGYQVESGSVALEGAGLNADNVERFDIITRSARLNAQLRARELNVITGRNDVDAQTLAATPRAGSTSAAPALAIDSTALGGMYAGAIRLVGTEAGVGVRLAGDVAASGGDIRLDANGQLSLAQASASGAVKLQAAGVDLQGPVHGASQVEVRSSADLTSRQAITAGNRINVQATGTLTNLGVIEAGVNADGSRNVQGDVSIASGQLLNHGKSIVASRDLSLEVQGQLGNRGGTLSAGQDSRISSGALDNSAQGRVLAGREQTVQAAQALDNQNGLISAGQTQRVTAQTLDNRGGELSAQRNTLNANQLDNQGGRLSAGQALDITVAGRLDNRAGAVAAGQDLQLQAASVDNRNAGRIASDGQATARLGQLDQRGAGQLHGAKALTLDMADGHLDNRDGGLLTTPGQLTLQRLGTVDNRGGEISAGQAYALVARQLDNSAGKLLGGNDLRVRIAGQLANTAGLIAGHQLTLSAATLLGQGGTVQARAGLQLTVAGQLDNSRGRLLAEQAFVLQAGHLVNLQGQIAGNGSLLLTSTGLDNRQGRISAAQGLTLDLSRGHWNNQGGTLQSPGVLLLRNLTTVGNRHGEISSQLGFSLTADSLDNQDGKLLSEQALTLRVAQLLDNTRGLVSAQGLDLQAGSLLNTDGKLKAREVSRLRLNGALDNQRGEISATDLTLSAASLDNRAGRLQGDRQLTAASAGALDNRAGTVVAAEQLQLQSASLANERGQISSQGQAKVDTAGLVNAGGQIYAAKGLELNAGQVDNTDAGRIHAGQSLVARIKGLRQANRGQLFSGADLLLDLNHGLLDNQGGLINAPGRLLLQQLARVDNRAGEISSDLTYSVAAEALDNQGGKLLSQQSLTLRIAQALDNAKGRISGQALDFKAASLGNHAGVIEAREGLTLTLGGDLDNRLGRLAAEGDIALQARQLDNRAGVVNGGQAVTFTGQRLDNSDKGLLTGKGPMRLTADTLVNRQAGVVTSGGTLTLKADELINSERGRIGAHGASLVEVGRLDQQGGGKLTSDSDLTLDLANGHLDSRGGLIHSSGQLLLKRLGSVDNRGGEISSSRAFEVIATSLDNGDGSVRSDQALVVRVAQALRNVNGLVSGSRLEASAASLDNQAATLSGEHGLSVKVSGALANVGGELSSGAVTRIEAGSLDNRDGGIIGEQAALLTVQGALDNRNGSLISHKDLQVTAASLDNRADGSLTSKDGRIQARIGGLLDNQGGEIRAQGLIELLLGRLDNRNGVVSGKDLLTLRSASADNHKGVLHADRQLQLFVDALDNRSGVLRSSGSLAFKGRHLDNRQGLLSATTAADLEAVEVDNGKGRISSRANLDARIGTLRQQGGELVAEGNLSLRGAALDNRAGGVVAGNAGIDLRVTDIDNRGGRLASQAQVLVQAEQLDNSEGGRLIADNRLELTVARLVNQNKGLVSGRDVELRGARLDNQGGSLGAGRSLLVVLEDRGQPLRDAVIDNNKGLIDSRGSLTFEGVTLLNQAGKVTSKGDLRITSTTALDNQGGTLETDGQLQLSAASVDNRNKGRITAEGNSTVRTGALENGQGGLLSSGQRLDLGATTVGNQAAGSIAGRQVLASISRLDQQGGELFSIEDLSLDLNHGRLDNSSGLIRGPGQLLLRNLGEVINRGGQINGIQGYELVAESLDNGSGGKLLGSQGLTLRIARQLDNVAGMISARHLVVRANTLNNAEGTLNSLNDIDLKVQGRLDNQAGVISAEARLLLEAANVLNGKGKLSARTDLRAQLGELDNQAGTVEAGGVLDLTADKVDNRAKGLLAATGLLDVKAASLDNRNGEISGQGAVHLSGQTLDNSDGGLVKAKGALTVEHQTLLNRLGLIASEDRFILRGVSLDNAQGEVRGEKGIDARLSGALNNDKGKIASEDALSLAAASISNAAGEVSSAGDLVVSSQGVLNNLGGKLLGDGKITLSGTHLDNGQAGLVSAKGDLRITSDSLDNKDGARLTSAGLLRIDTGLLDNSGGHITAQQALTANVSGLRQHGGKLYSDASVELDLNHGQLDNQGGLINTPGQLLLKRLADVDNRGGEISSAKAFALAATTLDNSNGKLLGQQGLTLVVERALTSLKGQIAAASLSLQAQRLDNSGGAVTSRGDLTLDIDGQLVNREGGQISASRQMNVTSKGLDNQGGKLLAATHLALTSAGTLDNGGNGLINSLDSLTLGAAALRNAGGEISAKGAAQVSADSLSQQGGRLLGERSLALLLGIAGGDVDNRAGLIHTKGQLTLSNLRDLDNRQGEISSPLGFSLAARTLDNSNGRLISSQQLTLGATSLINQGGLISGWQGLTVNATSLDNRNNGTLSSRDGDLDITLAGALDNRDAGALVSLGQLRIKAASLDNRGGYLASTGAQQLDLRGGSLDNSQGGRVDAGGAFSLQATTLNNRGGTLIGLNTLTLDLASQLDNAQGTLLASTGLQLRGSAAIANQGGRLISRTYLDLNGASLDNSDNGTLAANQALGLNLTGALHNDRDGLLYSQAGAITLKTASLSNQAGIVQAKGAIDVTSGAVDNQGGKLIAQDGNLLLKAASVDNRGGIIASLQGLLDAQVGGLLRNGQGGTLQARQLKLIALGGLDNSGGRLAAQAGTLQIHTGNLNNRGGGLYALGQVNIDAADLDNGAGGQLAGQALDFTLRGAFDNVGGIVESDTRIGLSAASLNNQGGQLRSLGSAGNTTLQLAGVLDNRNGVLEVASQDFTLQAASFLNGGGRLLHGGAGELQIGMANLGNAGGDIVTLGGLTLNAASWTNSSAVQAARLTVNVGELNLTGSGQLLASTSLVGRGGNWTNNGLIASNGTLDLALSGRYTGSGQATSLGNLGLSAAGVQVLGGGRIAGAGDVQVSSGGAFINQGRITSGRDMTLDAGSFANGGTVGSAGKLDLVSQVLRNEGSATGQSLISSGGDMRLLTGSFTNRFATVYSLGGLMVAANAAQGRASLIENVSATLQSDGAMGLHADTFSNRRDNFRVDERLISGTIKYQCLDCKGRHYDLYYYVSEEIERITTGNSPAASISTGGALSVQAGAFENKHSSISAATSINIAADTFNNEGASTESLIRTRQFRNPNDSERSDVWRGLVSNGGAIAEYAKYNSKTKFDYVAKRRGRDEAYVPTIHIGAQDTGRANPYYRPNSGYALPAQLLAYEEVSKTETQTNTGVAAGAVIQAGGLVSITATKTLNNGVTRSNTGYSSLALNGADTQAASQVRNNVVKINAQLPPDLAQRQVNPLTLPGFTLPTGGTGLFRLSADAASQAGASTTAPAPSNWTLGAASIDLAQRQQPLPVVQGRTVDIAAITAIQGTERQLAANQRQGLGLDNRADVASVAAVGQAQGPDNLPSRTQIGAGTPLEQTQVSGPGLAALDIARPVGGSAAVPLERNTATPIVQPGTAPAPQDVRMAAAQTVSSAATAVSPQTIARVQGLPANSRAPQPHKYLVETDPVLTDLKQFMSSDYLLGNLGYDPDQSWKRLGDGYYEQKLIQQAVTARTGKRFIDGQTSDEALYRHLMDNAVASREQLGLSVGVTLTSAQVAALTKDIVWLEKHEVKGEQVLVPVLYLAHANDRLAPTGALIEGKDINLVAGESMRNSGTLRASNNLSASAGKDLVNAGLIQAGGRVDLLAGDTLFNGAGGIISGRDVALNTMLGDLINERTQTMLGGMFVTEGRLDNAARIEAGNDLTLGIGRDFLNVGGMLQAGRDVDVRTGRDLLIGSAEQTYSYQNGHNNRSSSVQQFGSQISAGRDIGMKAGHDFAATGSELDAKRNIAISAVNDMTLSSAANEEHFYAKTKKVTRQEDHVRQVGTRVTAAGDISLTAGEDLKLISSRVSAGDEAFLRAGDQLELLAETDSDYSLYDKKSKGSWGKKKTRRDEVTDVRHVGSEISTGGDLILESGGDQRYQVAKLTSGDDLTLDSGGDITFEGVKDLHDESHEKSKSNAGWFSMKGKGRSDETLRQSELVAQGEVLINAVGKIRADVRQVNQQSVHESIDAMVKADPKLAWLKDLEAQGGVDWRQVQEIHTSFKYNNSGLGPAAQLAIAILMAVAMGPAGLGLTGAPLAGATSLATTGAVSTINNKGNLGKALKETFSKDSLKNAAISMAVAGLAQKFITPALRGTDAVFDKTNGFNLGTLEGIGGFSLHAGAIGLTSGLVKTAVNGGSLSDNLLQGLVSQAATVAAAVAFNNIGTYADKQVSLAESAKDNSTAAMWKEGGIGRTALHALAGGAISSATGGDFTTGAVAAGASQAMAGVLKERFASKPELREAFAQLIGMTSAGLAGGDIHKGSWVAQMADQYNRQAHPDEMRLIKGQAEALAKAQGISPAEAEQRMARAFAYLTDKQWQEMLTKEGLVIDPVTMRYLAQALTPLAKRFDVPQAMGDVPVIEDPDKRYTTEQTLGLLEAYATNHNADFNNARLNGEFTLTGKGADYYQKNLNFEKVDLGGDAVGAGKGIGDALSGVLKDLAGLAEGLVKQPERTTTGILNELMTSARDPQAVVKSFLQAKQDAQVQSRLLRLQGKPEEAARVEMEWQTQFYMNFVAVNRVAKLGQVARMLAASEEAAKAGTMVGAGAATREVAGLPAWYRDASGVGANVAKLDGYQTVFNSRTGSFEYLASDGKLYFYTESGLKPKVGGNLAELAAAERDIITSRPGASGFGGAKEILTPKDFPEVSTKISQKQNRHTAGTQQLEERGSVGFVDSVSDAQKVLDAYHSGQVKILGKNAQGFPVVKFEGVTGTNVNLGVGITDQPTNVFIIKGTKKPSIVPTNPNWSQK</sequence>
<evidence type="ECO:0000313" key="3">
    <source>
        <dbReference type="Proteomes" id="UP001354227"/>
    </source>
</evidence>
<dbReference type="SMART" id="SM00912">
    <property type="entry name" value="Haemagg_act"/>
    <property type="match status" value="1"/>
</dbReference>
<dbReference type="SUPFAM" id="SSF51126">
    <property type="entry name" value="Pectin lyase-like"/>
    <property type="match status" value="1"/>
</dbReference>
<organism evidence="2 3">
    <name type="scientific">Pseudomonas carassii</name>
    <dbReference type="NCBI Taxonomy" id="3115855"/>
    <lineage>
        <taxon>Bacteria</taxon>
        <taxon>Pseudomonadati</taxon>
        <taxon>Pseudomonadota</taxon>
        <taxon>Gammaproteobacteria</taxon>
        <taxon>Pseudomonadales</taxon>
        <taxon>Pseudomonadaceae</taxon>
        <taxon>Pseudomonas</taxon>
    </lineage>
</organism>